<dbReference type="GO" id="GO:0008146">
    <property type="term" value="F:sulfotransferase activity"/>
    <property type="evidence" value="ECO:0007669"/>
    <property type="project" value="InterPro"/>
</dbReference>
<accession>A0A5J4ZB11</accession>
<comment type="subcellular location">
    <subcellularLocation>
        <location evidence="1">Golgi apparatus membrane</location>
        <topology evidence="1">Single-pass type II membrane protein</topology>
    </subcellularLocation>
</comment>
<keyword evidence="4 9" id="KW-0812">Transmembrane</keyword>
<organism evidence="10 11">
    <name type="scientific">Porphyridium purpureum</name>
    <name type="common">Red alga</name>
    <name type="synonym">Porphyridium cruentum</name>
    <dbReference type="NCBI Taxonomy" id="35688"/>
    <lineage>
        <taxon>Eukaryota</taxon>
        <taxon>Rhodophyta</taxon>
        <taxon>Bangiophyceae</taxon>
        <taxon>Porphyridiales</taxon>
        <taxon>Porphyridiaceae</taxon>
        <taxon>Porphyridium</taxon>
    </lineage>
</organism>
<evidence type="ECO:0000256" key="4">
    <source>
        <dbReference type="ARBA" id="ARBA00022692"/>
    </source>
</evidence>
<keyword evidence="6" id="KW-0333">Golgi apparatus</keyword>
<protein>
    <submittedName>
        <fullName evidence="10">Carbohydrate sulfotransferase 14</fullName>
    </submittedName>
</protein>
<dbReference type="AlphaFoldDB" id="A0A5J4ZB11"/>
<evidence type="ECO:0000256" key="8">
    <source>
        <dbReference type="ARBA" id="ARBA00023180"/>
    </source>
</evidence>
<dbReference type="Proteomes" id="UP000324585">
    <property type="component" value="Unassembled WGS sequence"/>
</dbReference>
<gene>
    <name evidence="10" type="ORF">FVE85_7422</name>
</gene>
<evidence type="ECO:0000256" key="2">
    <source>
        <dbReference type="ARBA" id="ARBA00006339"/>
    </source>
</evidence>
<dbReference type="PANTHER" id="PTHR12137">
    <property type="entry name" value="CARBOHYDRATE SULFOTRANSFERASE"/>
    <property type="match status" value="1"/>
</dbReference>
<keyword evidence="11" id="KW-1185">Reference proteome</keyword>
<reference evidence="11" key="1">
    <citation type="journal article" date="2019" name="Nat. Commun.">
        <title>Expansion of phycobilisome linker gene families in mesophilic red algae.</title>
        <authorList>
            <person name="Lee J."/>
            <person name="Kim D."/>
            <person name="Bhattacharya D."/>
            <person name="Yoon H.S."/>
        </authorList>
    </citation>
    <scope>NUCLEOTIDE SEQUENCE [LARGE SCALE GENOMIC DNA]</scope>
    <source>
        <strain evidence="11">CCMP 1328</strain>
    </source>
</reference>
<evidence type="ECO:0000313" key="10">
    <source>
        <dbReference type="EMBL" id="KAA8499837.1"/>
    </source>
</evidence>
<dbReference type="GO" id="GO:0016051">
    <property type="term" value="P:carbohydrate biosynthetic process"/>
    <property type="evidence" value="ECO:0007669"/>
    <property type="project" value="InterPro"/>
</dbReference>
<evidence type="ECO:0000256" key="3">
    <source>
        <dbReference type="ARBA" id="ARBA00022679"/>
    </source>
</evidence>
<evidence type="ECO:0000256" key="1">
    <source>
        <dbReference type="ARBA" id="ARBA00004323"/>
    </source>
</evidence>
<keyword evidence="8" id="KW-0325">Glycoprotein</keyword>
<dbReference type="InterPro" id="IPR018011">
    <property type="entry name" value="Carb_sulfotrans_8-10"/>
</dbReference>
<dbReference type="EMBL" id="VRMN01000001">
    <property type="protein sequence ID" value="KAA8499837.1"/>
    <property type="molecule type" value="Genomic_DNA"/>
</dbReference>
<name>A0A5J4ZB11_PORPP</name>
<evidence type="ECO:0000313" key="11">
    <source>
        <dbReference type="Proteomes" id="UP000324585"/>
    </source>
</evidence>
<evidence type="ECO:0000256" key="7">
    <source>
        <dbReference type="ARBA" id="ARBA00023136"/>
    </source>
</evidence>
<dbReference type="InterPro" id="IPR005331">
    <property type="entry name" value="Sulfotransferase"/>
</dbReference>
<proteinExistence type="inferred from homology"/>
<dbReference type="Pfam" id="PF03567">
    <property type="entry name" value="Sulfotransfer_2"/>
    <property type="match status" value="1"/>
</dbReference>
<comment type="similarity">
    <text evidence="2">Belongs to the sulfotransferase 2 family.</text>
</comment>
<evidence type="ECO:0000256" key="5">
    <source>
        <dbReference type="ARBA" id="ARBA00022989"/>
    </source>
</evidence>
<keyword evidence="5 9" id="KW-1133">Transmembrane helix</keyword>
<keyword evidence="3 10" id="KW-0808">Transferase</keyword>
<feature type="transmembrane region" description="Helical" evidence="9">
    <location>
        <begin position="164"/>
        <end position="182"/>
    </location>
</feature>
<evidence type="ECO:0000256" key="6">
    <source>
        <dbReference type="ARBA" id="ARBA00023034"/>
    </source>
</evidence>
<comment type="caution">
    <text evidence="10">The sequence shown here is derived from an EMBL/GenBank/DDBJ whole genome shotgun (WGS) entry which is preliminary data.</text>
</comment>
<evidence type="ECO:0000256" key="9">
    <source>
        <dbReference type="SAM" id="Phobius"/>
    </source>
</evidence>
<sequence length="518" mass="57112">MAVRGGPGRYVPRNRTGEIVSCSPPAARGPELAAGAPDAVGTAPDLATSTAGMLMMDATAQLQQLPGGLGANPEVSAGLLSVPTNSPVPSRYMRSMHVNGGVVPVGDTGTVLPPAISSGGGMLMMGAGPSATRKSAASSMSGTGVSAAGAKLLKAVRTRFPNRFPPLGILFFFYLFLLYMYYQQRPPKVTHSSASFLKGGLETANFSRFSSYGSGEGDRAKSEDLALAKVAPPMLTRKQVRALSDDEFNAYLKSRSNPGKDSDQYIAQLMMDGTVKRMVMAKRLRATYCPLPRTGSLTWKLLFRKFSGVSNWMSVDTIWNPETSGLRSPFNLPHMELLEWLHHPKHFAFLFARNPYTKLLSFYIDKIEKGDPSSIEYQSYIDAWAGKGANVRWTTPPSFDEFVRGLYRRKRNLSFMNDFWLTQTRLCALPGFKYDFIARFENWDGDVAAVLRRLGMEKEQLPSVAEIFQTPTDADLVTSNYYDKQLRDMVYEILEPDFRILGYKGDSIAIKTTVKNAI</sequence>
<dbReference type="GO" id="GO:0000139">
    <property type="term" value="C:Golgi membrane"/>
    <property type="evidence" value="ECO:0007669"/>
    <property type="project" value="UniProtKB-SubCell"/>
</dbReference>
<dbReference type="PANTHER" id="PTHR12137:SF54">
    <property type="entry name" value="CARBOHYDRATE SULFOTRANSFERASE"/>
    <property type="match status" value="1"/>
</dbReference>
<keyword evidence="7 9" id="KW-0472">Membrane</keyword>
<dbReference type="OrthoDB" id="6112700at2759"/>